<name>A0A498MNX0_LABRO</name>
<keyword evidence="5" id="KW-0539">Nucleus</keyword>
<dbReference type="PANTHER" id="PTHR23231:SF17">
    <property type="entry name" value="BTB DOMAIN-CONTAINING PROTEIN"/>
    <property type="match status" value="1"/>
</dbReference>
<dbReference type="InterPro" id="IPR043380">
    <property type="entry name" value="Gcl-like"/>
</dbReference>
<protein>
    <submittedName>
        <fullName evidence="7">Germ cell-less-like 1</fullName>
    </submittedName>
</protein>
<dbReference type="GO" id="GO:0007283">
    <property type="term" value="P:spermatogenesis"/>
    <property type="evidence" value="ECO:0007669"/>
    <property type="project" value="UniProtKB-KW"/>
</dbReference>
<dbReference type="SMART" id="SM00225">
    <property type="entry name" value="BTB"/>
    <property type="match status" value="1"/>
</dbReference>
<dbReference type="AlphaFoldDB" id="A0A498MNX0"/>
<sequence>MSRFQGVSSILRGRSVWVNNYGFAREPLSVVTPGPRGGCGEAVHCKQTQLKKLKSTSKYIYQTLFLNGENSDIQIRALGQEWNLHKIYLCQSGYFSSMFSGSWKESNMMVIELEIPDQNIDTEALQVVFGSLYRDDVLIKPSRVVNILAAACMLQLDGLIQQCGETMKENVNVKTVCSYYNSATMYGLDSVMKKCLEWLLNNLMTHQNVDLMKELGAEIMEQLIQSSDLFVMQVEMDVYTALKKWMFLQLNPSWDGPIKQLLLDADAWLCKRRSEAGEEEPFLNTDDGMPFVPVFRHIRLQYIINDLASARMLERDNILPPEWLSAVYKQQWFAMLRTEHDNDNGPQEANKEEFELNSMRCGRKLTKDGDEYVVMNLDSRLLSFPLYVCCNFLYTSPSSEKRGDTPEPENSARSVS</sequence>
<dbReference type="PANTHER" id="PTHR23231">
    <property type="entry name" value="GERM CELL-LESS PROTEIN"/>
    <property type="match status" value="1"/>
</dbReference>
<evidence type="ECO:0000256" key="5">
    <source>
        <dbReference type="ARBA" id="ARBA00023242"/>
    </source>
</evidence>
<organism evidence="7 8">
    <name type="scientific">Labeo rohita</name>
    <name type="common">Indian major carp</name>
    <name type="synonym">Cyprinus rohita</name>
    <dbReference type="NCBI Taxonomy" id="84645"/>
    <lineage>
        <taxon>Eukaryota</taxon>
        <taxon>Metazoa</taxon>
        <taxon>Chordata</taxon>
        <taxon>Craniata</taxon>
        <taxon>Vertebrata</taxon>
        <taxon>Euteleostomi</taxon>
        <taxon>Actinopterygii</taxon>
        <taxon>Neopterygii</taxon>
        <taxon>Teleostei</taxon>
        <taxon>Ostariophysi</taxon>
        <taxon>Cypriniformes</taxon>
        <taxon>Cyprinidae</taxon>
        <taxon>Labeoninae</taxon>
        <taxon>Labeonini</taxon>
        <taxon>Labeo</taxon>
    </lineage>
</organism>
<evidence type="ECO:0000256" key="4">
    <source>
        <dbReference type="ARBA" id="ARBA00022871"/>
    </source>
</evidence>
<evidence type="ECO:0000256" key="1">
    <source>
        <dbReference type="ARBA" id="ARBA00004109"/>
    </source>
</evidence>
<comment type="caution">
    <text evidence="7">The sequence shown here is derived from an EMBL/GenBank/DDBJ whole genome shotgun (WGS) entry which is preliminary data.</text>
</comment>
<feature type="domain" description="BTB" evidence="6">
    <location>
        <begin position="71"/>
        <end position="141"/>
    </location>
</feature>
<evidence type="ECO:0000256" key="2">
    <source>
        <dbReference type="ARBA" id="ARBA00022473"/>
    </source>
</evidence>
<accession>A0A498MNX0</accession>
<dbReference type="GO" id="GO:0016363">
    <property type="term" value="C:nuclear matrix"/>
    <property type="evidence" value="ECO:0007669"/>
    <property type="project" value="UniProtKB-SubCell"/>
</dbReference>
<evidence type="ECO:0000256" key="3">
    <source>
        <dbReference type="ARBA" id="ARBA00022782"/>
    </source>
</evidence>
<dbReference type="CDD" id="cd18495">
    <property type="entry name" value="BACK_GCL"/>
    <property type="match status" value="1"/>
</dbReference>
<dbReference type="GO" id="GO:0007281">
    <property type="term" value="P:germ cell development"/>
    <property type="evidence" value="ECO:0007669"/>
    <property type="project" value="InterPro"/>
</dbReference>
<dbReference type="FunFam" id="3.30.710.10:FF:000092">
    <property type="entry name" value="Germ cell-less, spermatogenesis associated 1"/>
    <property type="match status" value="1"/>
</dbReference>
<dbReference type="Pfam" id="PF00651">
    <property type="entry name" value="BTB"/>
    <property type="match status" value="1"/>
</dbReference>
<comment type="subcellular location">
    <subcellularLocation>
        <location evidence="1">Nucleus matrix</location>
    </subcellularLocation>
</comment>
<dbReference type="SUPFAM" id="SSF54695">
    <property type="entry name" value="POZ domain"/>
    <property type="match status" value="1"/>
</dbReference>
<evidence type="ECO:0000259" key="6">
    <source>
        <dbReference type="PROSITE" id="PS50097"/>
    </source>
</evidence>
<gene>
    <name evidence="7" type="ORF">ROHU_024253</name>
</gene>
<dbReference type="InterPro" id="IPR011333">
    <property type="entry name" value="SKP1/BTB/POZ_sf"/>
</dbReference>
<dbReference type="Proteomes" id="UP000290572">
    <property type="component" value="Unassembled WGS sequence"/>
</dbReference>
<dbReference type="PROSITE" id="PS50097">
    <property type="entry name" value="BTB"/>
    <property type="match status" value="1"/>
</dbReference>
<dbReference type="Gene3D" id="1.25.40.420">
    <property type="match status" value="1"/>
</dbReference>
<proteinExistence type="predicted"/>
<keyword evidence="3" id="KW-0221">Differentiation</keyword>
<keyword evidence="8" id="KW-1185">Reference proteome</keyword>
<evidence type="ECO:0000313" key="7">
    <source>
        <dbReference type="EMBL" id="RXN21332.1"/>
    </source>
</evidence>
<dbReference type="EMBL" id="QBIY01012613">
    <property type="protein sequence ID" value="RXN21332.1"/>
    <property type="molecule type" value="Genomic_DNA"/>
</dbReference>
<dbReference type="CDD" id="cd18305">
    <property type="entry name" value="BTB_POZ_GCL"/>
    <property type="match status" value="1"/>
</dbReference>
<dbReference type="Pfam" id="PF07707">
    <property type="entry name" value="BACK"/>
    <property type="match status" value="1"/>
</dbReference>
<keyword evidence="2" id="KW-0217">Developmental protein</keyword>
<dbReference type="InterPro" id="IPR000210">
    <property type="entry name" value="BTB/POZ_dom"/>
</dbReference>
<dbReference type="InterPro" id="IPR011705">
    <property type="entry name" value="BACK"/>
</dbReference>
<reference evidence="7 8" key="1">
    <citation type="submission" date="2018-03" db="EMBL/GenBank/DDBJ databases">
        <title>Draft genome sequence of Rohu Carp (Labeo rohita).</title>
        <authorList>
            <person name="Das P."/>
            <person name="Kushwaha B."/>
            <person name="Joshi C.G."/>
            <person name="Kumar D."/>
            <person name="Nagpure N.S."/>
            <person name="Sahoo L."/>
            <person name="Das S.P."/>
            <person name="Bit A."/>
            <person name="Patnaik S."/>
            <person name="Meher P.K."/>
            <person name="Jayasankar P."/>
            <person name="Koringa P.G."/>
            <person name="Patel N.V."/>
            <person name="Hinsu A.T."/>
            <person name="Kumar R."/>
            <person name="Pandey M."/>
            <person name="Agarwal S."/>
            <person name="Srivastava S."/>
            <person name="Singh M."/>
            <person name="Iquebal M.A."/>
            <person name="Jaiswal S."/>
            <person name="Angadi U.B."/>
            <person name="Kumar N."/>
            <person name="Raza M."/>
            <person name="Shah T.M."/>
            <person name="Rai A."/>
            <person name="Jena J.K."/>
        </authorList>
    </citation>
    <scope>NUCLEOTIDE SEQUENCE [LARGE SCALE GENOMIC DNA]</scope>
    <source>
        <strain evidence="7">DASCIFA01</strain>
        <tissue evidence="7">Testis</tissue>
    </source>
</reference>
<dbReference type="Gene3D" id="3.30.710.10">
    <property type="entry name" value="Potassium Channel Kv1.1, Chain A"/>
    <property type="match status" value="1"/>
</dbReference>
<evidence type="ECO:0000313" key="8">
    <source>
        <dbReference type="Proteomes" id="UP000290572"/>
    </source>
</evidence>
<keyword evidence="4" id="KW-0744">Spermatogenesis</keyword>